<sequence>MKRTGKVERKTNETKVIVSLAVDGDGTHIISTGIPFFDHMLHLFSKHGLFDLQIEAQGDIDVDYHHTVEDVGIAMGRVLREALAGFEGIERYGHAITPMDEALCVFVVDMSGRPNLVWRGEAEGKIGVFDAEVVREFFKGFVNEAGCTIHVNILYGENLHHKIEAVFKAFGKALRQAVTENERIKGVLSTKGVL</sequence>
<evidence type="ECO:0000256" key="7">
    <source>
        <dbReference type="RuleBase" id="RU000599"/>
    </source>
</evidence>
<dbReference type="SUPFAM" id="SSF54211">
    <property type="entry name" value="Ribosomal protein S5 domain 2-like"/>
    <property type="match status" value="2"/>
</dbReference>
<dbReference type="GO" id="GO:0005737">
    <property type="term" value="C:cytoplasm"/>
    <property type="evidence" value="ECO:0007669"/>
    <property type="project" value="UniProtKB-SubCell"/>
</dbReference>
<dbReference type="NCBIfam" id="NF002114">
    <property type="entry name" value="PRK00951.2-4"/>
    <property type="match status" value="1"/>
</dbReference>
<evidence type="ECO:0000256" key="2">
    <source>
        <dbReference type="ARBA" id="ARBA00016664"/>
    </source>
</evidence>
<gene>
    <name evidence="6 8" type="primary">hisB</name>
    <name evidence="8" type="ORF">GXY80_01160</name>
</gene>
<keyword evidence="4 6" id="KW-0368">Histidine biosynthesis</keyword>
<accession>A0A351U0I1</accession>
<dbReference type="CDD" id="cd07914">
    <property type="entry name" value="IGPD"/>
    <property type="match status" value="1"/>
</dbReference>
<dbReference type="EMBL" id="JAAYEE010000020">
    <property type="protein sequence ID" value="NLW34080.1"/>
    <property type="molecule type" value="Genomic_DNA"/>
</dbReference>
<keyword evidence="3 6" id="KW-0028">Amino-acid biosynthesis</keyword>
<protein>
    <recommendedName>
        <fullName evidence="2 6">Imidazoleglycerol-phosphate dehydratase</fullName>
        <shortName evidence="6">IGPD</shortName>
        <ecNumber evidence="6 7">4.2.1.19</ecNumber>
    </recommendedName>
</protein>
<name>A0A351U0I1_9BACT</name>
<evidence type="ECO:0000256" key="5">
    <source>
        <dbReference type="ARBA" id="ARBA00023239"/>
    </source>
</evidence>
<dbReference type="NCBIfam" id="NF002111">
    <property type="entry name" value="PRK00951.2-1"/>
    <property type="match status" value="1"/>
</dbReference>
<dbReference type="Pfam" id="PF00475">
    <property type="entry name" value="IGPD"/>
    <property type="match status" value="1"/>
</dbReference>
<dbReference type="FunFam" id="3.30.230.40:FF:000003">
    <property type="entry name" value="Imidazoleglycerol-phosphate dehydratase HisB"/>
    <property type="match status" value="1"/>
</dbReference>
<dbReference type="GO" id="GO:0004424">
    <property type="term" value="F:imidazoleglycerol-phosphate dehydratase activity"/>
    <property type="evidence" value="ECO:0007669"/>
    <property type="project" value="UniProtKB-UniRule"/>
</dbReference>
<dbReference type="PANTHER" id="PTHR23133:SF2">
    <property type="entry name" value="IMIDAZOLEGLYCEROL-PHOSPHATE DEHYDRATASE"/>
    <property type="match status" value="1"/>
</dbReference>
<evidence type="ECO:0000256" key="6">
    <source>
        <dbReference type="HAMAP-Rule" id="MF_00076"/>
    </source>
</evidence>
<dbReference type="HAMAP" id="MF_00076">
    <property type="entry name" value="HisB"/>
    <property type="match status" value="1"/>
</dbReference>
<dbReference type="InterPro" id="IPR000807">
    <property type="entry name" value="ImidazoleglycerolP_deHydtase"/>
</dbReference>
<keyword evidence="5 6" id="KW-0456">Lyase</keyword>
<reference evidence="8" key="1">
    <citation type="journal article" date="2020" name="Biotechnol. Biofuels">
        <title>New insights from the biogas microbiome by comprehensive genome-resolved metagenomics of nearly 1600 species originating from multiple anaerobic digesters.</title>
        <authorList>
            <person name="Campanaro S."/>
            <person name="Treu L."/>
            <person name="Rodriguez-R L.M."/>
            <person name="Kovalovszki A."/>
            <person name="Ziels R.M."/>
            <person name="Maus I."/>
            <person name="Zhu X."/>
            <person name="Kougias P.G."/>
            <person name="Basile A."/>
            <person name="Luo G."/>
            <person name="Schluter A."/>
            <person name="Konstantinidis K.T."/>
            <person name="Angelidaki I."/>
        </authorList>
    </citation>
    <scope>NUCLEOTIDE SEQUENCE</scope>
    <source>
        <strain evidence="8">AS06rmzACSIP_7</strain>
    </source>
</reference>
<dbReference type="InterPro" id="IPR020568">
    <property type="entry name" value="Ribosomal_Su5_D2-typ_SF"/>
</dbReference>
<comment type="catalytic activity">
    <reaction evidence="6 7">
        <text>D-erythro-1-(imidazol-4-yl)glycerol 3-phosphate = 3-(imidazol-4-yl)-2-oxopropyl phosphate + H2O</text>
        <dbReference type="Rhea" id="RHEA:11040"/>
        <dbReference type="ChEBI" id="CHEBI:15377"/>
        <dbReference type="ChEBI" id="CHEBI:57766"/>
        <dbReference type="ChEBI" id="CHEBI:58278"/>
        <dbReference type="EC" id="4.2.1.19"/>
    </reaction>
</comment>
<dbReference type="Gene3D" id="3.30.230.40">
    <property type="entry name" value="Imidazole glycerol phosphate dehydratase, domain 1"/>
    <property type="match status" value="2"/>
</dbReference>
<dbReference type="AlphaFoldDB" id="A0A351U0I1"/>
<comment type="subcellular location">
    <subcellularLocation>
        <location evidence="6 7">Cytoplasm</location>
    </subcellularLocation>
</comment>
<dbReference type="PROSITE" id="PS00955">
    <property type="entry name" value="IGP_DEHYDRATASE_2"/>
    <property type="match status" value="1"/>
</dbReference>
<dbReference type="InterPro" id="IPR020565">
    <property type="entry name" value="ImidazoleglycerP_deHydtase_CS"/>
</dbReference>
<evidence type="ECO:0000256" key="4">
    <source>
        <dbReference type="ARBA" id="ARBA00023102"/>
    </source>
</evidence>
<comment type="caution">
    <text evidence="8">The sequence shown here is derived from an EMBL/GenBank/DDBJ whole genome shotgun (WGS) entry which is preliminary data.</text>
</comment>
<reference evidence="8" key="2">
    <citation type="submission" date="2020-01" db="EMBL/GenBank/DDBJ databases">
        <authorList>
            <person name="Campanaro S."/>
        </authorList>
    </citation>
    <scope>NUCLEOTIDE SEQUENCE</scope>
    <source>
        <strain evidence="8">AS06rmzACSIP_7</strain>
    </source>
</reference>
<dbReference type="PANTHER" id="PTHR23133">
    <property type="entry name" value="IMIDAZOLEGLYCEROL-PHOSPHATE DEHYDRATASE HIS7"/>
    <property type="match status" value="1"/>
</dbReference>
<evidence type="ECO:0000256" key="3">
    <source>
        <dbReference type="ARBA" id="ARBA00022605"/>
    </source>
</evidence>
<evidence type="ECO:0000313" key="9">
    <source>
        <dbReference type="Proteomes" id="UP000777265"/>
    </source>
</evidence>
<dbReference type="EC" id="4.2.1.19" evidence="6 7"/>
<proteinExistence type="inferred from homology"/>
<dbReference type="FunFam" id="3.30.230.40:FF:000001">
    <property type="entry name" value="Imidazoleglycerol-phosphate dehydratase HisB"/>
    <property type="match status" value="1"/>
</dbReference>
<dbReference type="STRING" id="909663.GCA_000512235_03660"/>
<comment type="similarity">
    <text evidence="6 7">Belongs to the imidazoleglycerol-phosphate dehydratase family.</text>
</comment>
<keyword evidence="6" id="KW-0963">Cytoplasm</keyword>
<dbReference type="InterPro" id="IPR038494">
    <property type="entry name" value="IGPD_sf"/>
</dbReference>
<dbReference type="PROSITE" id="PS00954">
    <property type="entry name" value="IGP_DEHYDRATASE_1"/>
    <property type="match status" value="1"/>
</dbReference>
<dbReference type="Proteomes" id="UP000777265">
    <property type="component" value="Unassembled WGS sequence"/>
</dbReference>
<comment type="pathway">
    <text evidence="1 6 7">Amino-acid biosynthesis; L-histidine biosynthesis; L-histidine from 5-phospho-alpha-D-ribose 1-diphosphate: step 6/9.</text>
</comment>
<dbReference type="GO" id="GO:0000105">
    <property type="term" value="P:L-histidine biosynthetic process"/>
    <property type="evidence" value="ECO:0007669"/>
    <property type="project" value="UniProtKB-UniRule"/>
</dbReference>
<evidence type="ECO:0000256" key="1">
    <source>
        <dbReference type="ARBA" id="ARBA00005047"/>
    </source>
</evidence>
<evidence type="ECO:0000313" key="8">
    <source>
        <dbReference type="EMBL" id="NLW34080.1"/>
    </source>
</evidence>
<organism evidence="8 9">
    <name type="scientific">Syntrophorhabdus aromaticivorans</name>
    <dbReference type="NCBI Taxonomy" id="328301"/>
    <lineage>
        <taxon>Bacteria</taxon>
        <taxon>Pseudomonadati</taxon>
        <taxon>Thermodesulfobacteriota</taxon>
        <taxon>Syntrophorhabdia</taxon>
        <taxon>Syntrophorhabdales</taxon>
        <taxon>Syntrophorhabdaceae</taxon>
        <taxon>Syntrophorhabdus</taxon>
    </lineage>
</organism>